<protein>
    <submittedName>
        <fullName evidence="1">Uncharacterized protein</fullName>
    </submittedName>
</protein>
<keyword evidence="2" id="KW-1185">Reference proteome</keyword>
<evidence type="ECO:0000313" key="2">
    <source>
        <dbReference type="Proteomes" id="UP000000447"/>
    </source>
</evidence>
<dbReference type="HOGENOM" id="CLU_3104909_0_0_0"/>
<keyword evidence="1" id="KW-0614">Plasmid</keyword>
<proteinExistence type="predicted"/>
<sequence>MGKPSVDSVASGVQTSWLLIGERLPLLELGIEAQRERAASSALPPLHRAGR</sequence>
<gene>
    <name evidence="1" type="ordered locus">trd_A0718</name>
</gene>
<geneLocation type="plasmid" evidence="2">
    <name>Tros</name>
</geneLocation>
<reference evidence="1 2" key="1">
    <citation type="journal article" date="2009" name="PLoS ONE">
        <title>Complete genome sequence of the aerobic CO-oxidizing thermophile Thermomicrobium roseum.</title>
        <authorList>
            <person name="Wu D."/>
            <person name="Raymond J."/>
            <person name="Wu M."/>
            <person name="Chatterji S."/>
            <person name="Ren Q."/>
            <person name="Graham J.E."/>
            <person name="Bryant D.A."/>
            <person name="Robb F."/>
            <person name="Colman A."/>
            <person name="Tallon L.J."/>
            <person name="Badger J.H."/>
            <person name="Madupu R."/>
            <person name="Ward N.L."/>
            <person name="Eisen J.A."/>
        </authorList>
    </citation>
    <scope>NUCLEOTIDE SEQUENCE [LARGE SCALE GENOMIC DNA]</scope>
    <source>
        <strain evidence="2">ATCC 27502 / DSM 5159 / P-2</strain>
        <plasmid evidence="1">unnamed</plasmid>
    </source>
</reference>
<accession>B9L4K4</accession>
<dbReference type="Proteomes" id="UP000000447">
    <property type="component" value="Plasmid unnamed"/>
</dbReference>
<dbReference type="EMBL" id="CP001276">
    <property type="protein sequence ID" value="ACM07041.1"/>
    <property type="molecule type" value="Genomic_DNA"/>
</dbReference>
<dbReference type="RefSeq" id="WP_012643028.1">
    <property type="nucleotide sequence ID" value="NC_011961.1"/>
</dbReference>
<evidence type="ECO:0000313" key="1">
    <source>
        <dbReference type="EMBL" id="ACM07041.1"/>
    </source>
</evidence>
<organism evidence="1 2">
    <name type="scientific">Thermomicrobium roseum (strain ATCC 27502 / DSM 5159 / P-2)</name>
    <dbReference type="NCBI Taxonomy" id="309801"/>
    <lineage>
        <taxon>Bacteria</taxon>
        <taxon>Pseudomonadati</taxon>
        <taxon>Thermomicrobiota</taxon>
        <taxon>Thermomicrobia</taxon>
        <taxon>Thermomicrobiales</taxon>
        <taxon>Thermomicrobiaceae</taxon>
        <taxon>Thermomicrobium</taxon>
    </lineage>
</organism>
<dbReference type="KEGG" id="tro:trd_A0718"/>
<name>B9L4K4_THERP</name>
<dbReference type="AlphaFoldDB" id="B9L4K4"/>